<accession>A0A843X5U3</accession>
<dbReference type="EMBL" id="NMUH01006268">
    <property type="protein sequence ID" value="MQM14871.1"/>
    <property type="molecule type" value="Genomic_DNA"/>
</dbReference>
<organism evidence="1 2">
    <name type="scientific">Colocasia esculenta</name>
    <name type="common">Wild taro</name>
    <name type="synonym">Arum esculentum</name>
    <dbReference type="NCBI Taxonomy" id="4460"/>
    <lineage>
        <taxon>Eukaryota</taxon>
        <taxon>Viridiplantae</taxon>
        <taxon>Streptophyta</taxon>
        <taxon>Embryophyta</taxon>
        <taxon>Tracheophyta</taxon>
        <taxon>Spermatophyta</taxon>
        <taxon>Magnoliopsida</taxon>
        <taxon>Liliopsida</taxon>
        <taxon>Araceae</taxon>
        <taxon>Aroideae</taxon>
        <taxon>Colocasieae</taxon>
        <taxon>Colocasia</taxon>
    </lineage>
</organism>
<dbReference type="Proteomes" id="UP000652761">
    <property type="component" value="Unassembled WGS sequence"/>
</dbReference>
<name>A0A843X5U3_COLES</name>
<evidence type="ECO:0000313" key="1">
    <source>
        <dbReference type="EMBL" id="MQM14871.1"/>
    </source>
</evidence>
<dbReference type="AlphaFoldDB" id="A0A843X5U3"/>
<protein>
    <submittedName>
        <fullName evidence="1">Uncharacterized protein</fullName>
    </submittedName>
</protein>
<proteinExistence type="predicted"/>
<evidence type="ECO:0000313" key="2">
    <source>
        <dbReference type="Proteomes" id="UP000652761"/>
    </source>
</evidence>
<gene>
    <name evidence="1" type="ORF">Taro_047807</name>
</gene>
<comment type="caution">
    <text evidence="1">The sequence shown here is derived from an EMBL/GenBank/DDBJ whole genome shotgun (WGS) entry which is preliminary data.</text>
</comment>
<sequence>MRQLDTCRTRWWDGSTEEGSLSNVRKCEKNYTVVGLSYTAGPEKLVQTKAPQEPSCNHKQ</sequence>
<keyword evidence="2" id="KW-1185">Reference proteome</keyword>
<reference evidence="1" key="1">
    <citation type="submission" date="2017-07" db="EMBL/GenBank/DDBJ databases">
        <title>Taro Niue Genome Assembly and Annotation.</title>
        <authorList>
            <person name="Atibalentja N."/>
            <person name="Keating K."/>
            <person name="Fields C.J."/>
        </authorList>
    </citation>
    <scope>NUCLEOTIDE SEQUENCE</scope>
    <source>
        <strain evidence="1">Niue_2</strain>
        <tissue evidence="1">Leaf</tissue>
    </source>
</reference>